<comment type="similarity">
    <text evidence="2">Belongs to the glycosyltransferase 2 family.</text>
</comment>
<dbReference type="InterPro" id="IPR029044">
    <property type="entry name" value="Nucleotide-diphossugar_trans"/>
</dbReference>
<accession>A0ABS9PXN4</accession>
<dbReference type="Gene3D" id="3.90.550.10">
    <property type="entry name" value="Spore Coat Polysaccharide Biosynthesis Protein SpsA, Chain A"/>
    <property type="match status" value="1"/>
</dbReference>
<gene>
    <name evidence="5" type="ORF">MHL29_00545</name>
</gene>
<evidence type="ECO:0000256" key="2">
    <source>
        <dbReference type="ARBA" id="ARBA00006739"/>
    </source>
</evidence>
<dbReference type="PANTHER" id="PTHR43179:SF12">
    <property type="entry name" value="GALACTOFURANOSYLTRANSFERASE GLFT2"/>
    <property type="match status" value="1"/>
</dbReference>
<name>A0ABS9PXN4_9MICO</name>
<reference evidence="5 6" key="1">
    <citation type="submission" date="2022-02" db="EMBL/GenBank/DDBJ databases">
        <title>Uncovering new skin microbiome diversity through culturing and metagenomics.</title>
        <authorList>
            <person name="Conlan S."/>
            <person name="Deming C."/>
            <person name="Nisc Comparative Sequencing Program N."/>
            <person name="Segre J.A."/>
        </authorList>
    </citation>
    <scope>NUCLEOTIDE SEQUENCE [LARGE SCALE GENOMIC DNA]</scope>
    <source>
        <strain evidence="5 6">ACRQZ</strain>
    </source>
</reference>
<organism evidence="5 6">
    <name type="scientific">Arsenicicoccus bolidensis</name>
    <dbReference type="NCBI Taxonomy" id="229480"/>
    <lineage>
        <taxon>Bacteria</taxon>
        <taxon>Bacillati</taxon>
        <taxon>Actinomycetota</taxon>
        <taxon>Actinomycetes</taxon>
        <taxon>Micrococcales</taxon>
        <taxon>Intrasporangiaceae</taxon>
        <taxon>Arsenicicoccus</taxon>
    </lineage>
</organism>
<keyword evidence="6" id="KW-1185">Reference proteome</keyword>
<protein>
    <submittedName>
        <fullName evidence="5">Glycosyltransferase family 2 protein</fullName>
    </submittedName>
</protein>
<keyword evidence="3" id="KW-0328">Glycosyltransferase</keyword>
<evidence type="ECO:0000256" key="1">
    <source>
        <dbReference type="ARBA" id="ARBA00004776"/>
    </source>
</evidence>
<dbReference type="EMBL" id="JAKRCV010000001">
    <property type="protein sequence ID" value="MCG7320389.1"/>
    <property type="molecule type" value="Genomic_DNA"/>
</dbReference>
<evidence type="ECO:0000313" key="5">
    <source>
        <dbReference type="EMBL" id="MCG7320389.1"/>
    </source>
</evidence>
<comment type="pathway">
    <text evidence="1">Cell wall biogenesis; cell wall polysaccharide biosynthesis.</text>
</comment>
<evidence type="ECO:0000256" key="4">
    <source>
        <dbReference type="ARBA" id="ARBA00022679"/>
    </source>
</evidence>
<dbReference type="SUPFAM" id="SSF53448">
    <property type="entry name" value="Nucleotide-diphospho-sugar transferases"/>
    <property type="match status" value="1"/>
</dbReference>
<sequence>MTIAAGRHTHLAAQRAHLAALPTPPEHVVVAMGDPQIADVVGEAAGVHVVEVPAPPGHLPLALARNTGVQRSLDLGAELVVLLDVDCLPGHALVDGYASAASRLGDALLCGPVTYLPAEAGSPAPDQLDRWTSPHAARPAPGDGELVRGGDHRLFWSLSFACTPATWRRLGGFCTDYDGYGGEDTDLGMIARRQGVDLVWVGGAHAYHQHHPVSSPPVEHLDDILRNAATYHRRWGEWPMEGWLQAFAERGLVTYDGSAWRRVDGAQEASS</sequence>
<evidence type="ECO:0000256" key="3">
    <source>
        <dbReference type="ARBA" id="ARBA00022676"/>
    </source>
</evidence>
<dbReference type="RefSeq" id="WP_239261361.1">
    <property type="nucleotide sequence ID" value="NZ_JAKRCV010000001.1"/>
</dbReference>
<keyword evidence="4" id="KW-0808">Transferase</keyword>
<proteinExistence type="inferred from homology"/>
<evidence type="ECO:0000313" key="6">
    <source>
        <dbReference type="Proteomes" id="UP001521931"/>
    </source>
</evidence>
<dbReference type="PANTHER" id="PTHR43179">
    <property type="entry name" value="RHAMNOSYLTRANSFERASE WBBL"/>
    <property type="match status" value="1"/>
</dbReference>
<comment type="caution">
    <text evidence="5">The sequence shown here is derived from an EMBL/GenBank/DDBJ whole genome shotgun (WGS) entry which is preliminary data.</text>
</comment>
<dbReference type="Proteomes" id="UP001521931">
    <property type="component" value="Unassembled WGS sequence"/>
</dbReference>